<feature type="transmembrane region" description="Helical" evidence="6">
    <location>
        <begin position="75"/>
        <end position="92"/>
    </location>
</feature>
<reference evidence="9" key="1">
    <citation type="submission" date="2009-12" db="EMBL/GenBank/DDBJ databases">
        <title>Sequence of Clostridiales genomosp. BVAB3 str. UPII9-5.</title>
        <authorList>
            <person name="Madupu R."/>
            <person name="Durkin A.S."/>
            <person name="Torralba M."/>
            <person name="Methe B."/>
            <person name="Sutton G.G."/>
            <person name="Strausberg R.L."/>
            <person name="Nelson K.E."/>
        </authorList>
    </citation>
    <scope>NUCLEOTIDE SEQUENCE [LARGE SCALE GENOMIC DNA]</scope>
    <source>
        <strain evidence="9">28L</strain>
    </source>
</reference>
<feature type="transmembrane region" description="Helical" evidence="6">
    <location>
        <begin position="12"/>
        <end position="29"/>
    </location>
</feature>
<comment type="caution">
    <text evidence="7">The sequence shown here is derived from an EMBL/GenBank/DDBJ whole genome shotgun (WGS) entry which is preliminary data.</text>
</comment>
<keyword evidence="10" id="KW-1185">Reference proteome</keyword>
<evidence type="ECO:0000313" key="7">
    <source>
        <dbReference type="EMBL" id="EFD93325.1"/>
    </source>
</evidence>
<evidence type="ECO:0000313" key="8">
    <source>
        <dbReference type="EMBL" id="EGL40260.1"/>
    </source>
</evidence>
<evidence type="ECO:0000256" key="1">
    <source>
        <dbReference type="ARBA" id="ARBA00004651"/>
    </source>
</evidence>
<keyword evidence="2" id="KW-1003">Cell membrane</keyword>
<reference evidence="8 10" key="3">
    <citation type="submission" date="2011-04" db="EMBL/GenBank/DDBJ databases">
        <authorList>
            <person name="Harkins D.M."/>
            <person name="Madupu R."/>
            <person name="Durkin A.S."/>
            <person name="Torralba M."/>
            <person name="Methe B."/>
            <person name="Sutton G.G."/>
            <person name="Nelson K.E."/>
        </authorList>
    </citation>
    <scope>NUCLEOTIDE SEQUENCE [LARGE SCALE GENOMIC DNA]</scope>
    <source>
        <strain evidence="8 10">UPII 199-6</strain>
    </source>
</reference>
<evidence type="ECO:0000256" key="5">
    <source>
        <dbReference type="ARBA" id="ARBA00023136"/>
    </source>
</evidence>
<gene>
    <name evidence="7" type="ORF">HMPREF0889_0746</name>
    <name evidence="8" type="ORF">HMPREF1039_0672</name>
</gene>
<evidence type="ECO:0000256" key="6">
    <source>
        <dbReference type="SAM" id="Phobius"/>
    </source>
</evidence>
<reference evidence="7" key="2">
    <citation type="submission" date="2009-12" db="EMBL/GenBank/DDBJ databases">
        <authorList>
            <person name="Madupu R."/>
            <person name="Durkin A.S."/>
            <person name="Torralba M."/>
            <person name="Methe B."/>
            <person name="Sutton G.G."/>
            <person name="Strausberg R.L."/>
            <person name="Nelson K.E."/>
        </authorList>
    </citation>
    <scope>NUCLEOTIDE SEQUENCE</scope>
    <source>
        <strain evidence="7">28L</strain>
    </source>
</reference>
<evidence type="ECO:0000256" key="3">
    <source>
        <dbReference type="ARBA" id="ARBA00022692"/>
    </source>
</evidence>
<dbReference type="Pfam" id="PF03899">
    <property type="entry name" value="ATP-synt_I"/>
    <property type="match status" value="1"/>
</dbReference>
<dbReference type="GO" id="GO:0005886">
    <property type="term" value="C:plasma membrane"/>
    <property type="evidence" value="ECO:0007669"/>
    <property type="project" value="UniProtKB-SubCell"/>
</dbReference>
<dbReference type="InterPro" id="IPR005598">
    <property type="entry name" value="ATP_synth_I"/>
</dbReference>
<dbReference type="STRING" id="699218.HMPREF0889_0746"/>
<keyword evidence="3 6" id="KW-0812">Transmembrane</keyword>
<dbReference type="OrthoDB" id="1625344at2"/>
<accession>D3LWT8</accession>
<keyword evidence="4 6" id="KW-1133">Transmembrane helix</keyword>
<dbReference type="EMBL" id="ADGP01000033">
    <property type="protein sequence ID" value="EFD93325.1"/>
    <property type="molecule type" value="Genomic_DNA"/>
</dbReference>
<dbReference type="EMBL" id="AFIJ01000029">
    <property type="protein sequence ID" value="EGL40260.1"/>
    <property type="molecule type" value="Genomic_DNA"/>
</dbReference>
<comment type="subcellular location">
    <subcellularLocation>
        <location evidence="1">Cell membrane</location>
        <topology evidence="1">Multi-pass membrane protein</topology>
    </subcellularLocation>
</comment>
<keyword evidence="5 6" id="KW-0472">Membrane</keyword>
<dbReference type="Proteomes" id="UP000003242">
    <property type="component" value="Unassembled WGS sequence"/>
</dbReference>
<evidence type="ECO:0000313" key="10">
    <source>
        <dbReference type="Proteomes" id="UP000004018"/>
    </source>
</evidence>
<protein>
    <recommendedName>
        <fullName evidence="11">ATP synthase F0, I subunit</fullName>
    </recommendedName>
</protein>
<evidence type="ECO:0000256" key="2">
    <source>
        <dbReference type="ARBA" id="ARBA00022475"/>
    </source>
</evidence>
<dbReference type="RefSeq" id="WP_007391123.1">
    <property type="nucleotide sequence ID" value="NZ_ADGP01000033.1"/>
</dbReference>
<evidence type="ECO:0000256" key="4">
    <source>
        <dbReference type="ARBA" id="ARBA00022989"/>
    </source>
</evidence>
<proteinExistence type="predicted"/>
<evidence type="ECO:0008006" key="11">
    <source>
        <dbReference type="Google" id="ProtNLM"/>
    </source>
</evidence>
<name>D3LWT8_9FIRM</name>
<organism evidence="7 9">
    <name type="scientific">Megasphaera lornae</name>
    <dbReference type="NCBI Taxonomy" id="1000568"/>
    <lineage>
        <taxon>Bacteria</taxon>
        <taxon>Bacillati</taxon>
        <taxon>Bacillota</taxon>
        <taxon>Negativicutes</taxon>
        <taxon>Veillonellales</taxon>
        <taxon>Veillonellaceae</taxon>
        <taxon>Megasphaera</taxon>
    </lineage>
</organism>
<sequence>MEELLRYIKRTLLQLIGLTVVGAAVFYAVGLPHVVLGWCIGSGINIVYFAMLGSRSARAVKLPPECVVQFIRGGFALRFIVVCLAMIIIVQFPVINFWGAVGGCFSYRLVVFADAAWTHIHVRKRKEV</sequence>
<dbReference type="AlphaFoldDB" id="D3LWT8"/>
<feature type="transmembrane region" description="Helical" evidence="6">
    <location>
        <begin position="35"/>
        <end position="54"/>
    </location>
</feature>
<dbReference type="Proteomes" id="UP000004018">
    <property type="component" value="Unassembled WGS sequence"/>
</dbReference>
<evidence type="ECO:0000313" key="9">
    <source>
        <dbReference type="Proteomes" id="UP000003242"/>
    </source>
</evidence>